<dbReference type="InterPro" id="IPR011118">
    <property type="entry name" value="Tannase/feruloyl_esterase"/>
</dbReference>
<dbReference type="EMBL" id="CP055899">
    <property type="protein sequence ID" value="QKX56337.1"/>
    <property type="molecule type" value="Genomic_DNA"/>
</dbReference>
<protein>
    <recommendedName>
        <fullName evidence="5">Carboxylic ester hydrolase</fullName>
        <ecNumber evidence="5">3.1.1.-</ecNumber>
    </recommendedName>
</protein>
<dbReference type="RefSeq" id="XP_035342515.1">
    <property type="nucleotide sequence ID" value="XM_035486622.1"/>
</dbReference>
<keyword evidence="2" id="KW-0732">Signal</keyword>
<evidence type="ECO:0000256" key="1">
    <source>
        <dbReference type="ARBA" id="ARBA00022487"/>
    </source>
</evidence>
<dbReference type="GeneID" id="55990943"/>
<evidence type="ECO:0000256" key="5">
    <source>
        <dbReference type="RuleBase" id="RU361238"/>
    </source>
</evidence>
<dbReference type="AlphaFoldDB" id="A0A7H8QQU0"/>
<keyword evidence="1" id="KW-0719">Serine esterase</keyword>
<dbReference type="Pfam" id="PF07519">
    <property type="entry name" value="Tannase"/>
    <property type="match status" value="1"/>
</dbReference>
<comment type="similarity">
    <text evidence="5">Belongs to the tannase family.</text>
</comment>
<organism evidence="6 7">
    <name type="scientific">Talaromyces rugulosus</name>
    <name type="common">Penicillium rugulosum</name>
    <dbReference type="NCBI Taxonomy" id="121627"/>
    <lineage>
        <taxon>Eukaryota</taxon>
        <taxon>Fungi</taxon>
        <taxon>Dikarya</taxon>
        <taxon>Ascomycota</taxon>
        <taxon>Pezizomycotina</taxon>
        <taxon>Eurotiomycetes</taxon>
        <taxon>Eurotiomycetidae</taxon>
        <taxon>Eurotiales</taxon>
        <taxon>Trichocomaceae</taxon>
        <taxon>Talaromyces</taxon>
        <taxon>Talaromyces sect. Islandici</taxon>
    </lineage>
</organism>
<keyword evidence="4" id="KW-1015">Disulfide bond</keyword>
<keyword evidence="7" id="KW-1185">Reference proteome</keyword>
<accession>A0A7H8QQU0</accession>
<sequence>MQLTEQYPQVCELTELTSLAITECDLLDEVGDGLISDPEKCSQTFKPDDHIGKRFICAENGEEISITTAAVNIAQALWTGPKYSNGDFMWYGVEIGTDLSALAGSNCTQNGICVPDARATLEEWWRYWILKDPSADLPILTHAQF</sequence>
<gene>
    <name evidence="6" type="ORF">TRUGW13939_03438</name>
</gene>
<dbReference type="EC" id="3.1.1.-" evidence="5"/>
<evidence type="ECO:0000256" key="4">
    <source>
        <dbReference type="ARBA" id="ARBA00023157"/>
    </source>
</evidence>
<keyword evidence="3 5" id="KW-0378">Hydrolase</keyword>
<evidence type="ECO:0000256" key="3">
    <source>
        <dbReference type="ARBA" id="ARBA00022801"/>
    </source>
</evidence>
<dbReference type="KEGG" id="trg:TRUGW13939_03438"/>
<evidence type="ECO:0000313" key="7">
    <source>
        <dbReference type="Proteomes" id="UP000509510"/>
    </source>
</evidence>
<proteinExistence type="inferred from homology"/>
<dbReference type="Proteomes" id="UP000509510">
    <property type="component" value="Chromosome II"/>
</dbReference>
<dbReference type="PANTHER" id="PTHR33938">
    <property type="entry name" value="FERULOYL ESTERASE B-RELATED"/>
    <property type="match status" value="1"/>
</dbReference>
<dbReference type="PANTHER" id="PTHR33938:SF13">
    <property type="entry name" value="CARBOXYLIC ESTER HYDROLASE"/>
    <property type="match status" value="1"/>
</dbReference>
<evidence type="ECO:0000256" key="2">
    <source>
        <dbReference type="ARBA" id="ARBA00022729"/>
    </source>
</evidence>
<dbReference type="OrthoDB" id="3039123at2759"/>
<evidence type="ECO:0000313" key="6">
    <source>
        <dbReference type="EMBL" id="QKX56337.1"/>
    </source>
</evidence>
<reference evidence="7" key="1">
    <citation type="submission" date="2020-06" db="EMBL/GenBank/DDBJ databases">
        <title>A chromosome-scale genome assembly of Talaromyces rugulosus W13939.</title>
        <authorList>
            <person name="Wang B."/>
            <person name="Guo L."/>
            <person name="Ye K."/>
            <person name="Wang L."/>
        </authorList>
    </citation>
    <scope>NUCLEOTIDE SEQUENCE [LARGE SCALE GENOMIC DNA]</scope>
    <source>
        <strain evidence="7">W13939</strain>
    </source>
</reference>
<dbReference type="GO" id="GO:0052689">
    <property type="term" value="F:carboxylic ester hydrolase activity"/>
    <property type="evidence" value="ECO:0007669"/>
    <property type="project" value="UniProtKB-KW"/>
</dbReference>
<name>A0A7H8QQU0_TALRU</name>